<gene>
    <name evidence="8" type="ORF">AA23TX_02219</name>
</gene>
<dbReference type="InterPro" id="IPR036388">
    <property type="entry name" value="WH-like_DNA-bd_sf"/>
</dbReference>
<dbReference type="Gene3D" id="1.10.10.10">
    <property type="entry name" value="Winged helix-like DNA-binding domain superfamily/Winged helix DNA-binding domain"/>
    <property type="match status" value="1"/>
</dbReference>
<dbReference type="Pfam" id="PF08281">
    <property type="entry name" value="Sigma70_r4_2"/>
    <property type="match status" value="1"/>
</dbReference>
<protein>
    <recommendedName>
        <fullName evidence="10">Sigma-70 family RNA polymerase sigma factor</fullName>
    </recommendedName>
</protein>
<feature type="domain" description="RNA polymerase sigma factor 70 region 4 type 2" evidence="7">
    <location>
        <begin position="146"/>
        <end position="199"/>
    </location>
</feature>
<dbReference type="GO" id="GO:0016987">
    <property type="term" value="F:sigma factor activity"/>
    <property type="evidence" value="ECO:0007669"/>
    <property type="project" value="UniProtKB-KW"/>
</dbReference>
<dbReference type="PANTHER" id="PTHR43133">
    <property type="entry name" value="RNA POLYMERASE ECF-TYPE SIGMA FACTO"/>
    <property type="match status" value="1"/>
</dbReference>
<keyword evidence="9" id="KW-1185">Reference proteome</keyword>
<evidence type="ECO:0000259" key="7">
    <source>
        <dbReference type="Pfam" id="PF08281"/>
    </source>
</evidence>
<evidence type="ECO:0000256" key="5">
    <source>
        <dbReference type="SAM" id="MobiDB-lite"/>
    </source>
</evidence>
<evidence type="ECO:0000256" key="1">
    <source>
        <dbReference type="ARBA" id="ARBA00010641"/>
    </source>
</evidence>
<dbReference type="InterPro" id="IPR014284">
    <property type="entry name" value="RNA_pol_sigma-70_dom"/>
</dbReference>
<dbReference type="InterPro" id="IPR013324">
    <property type="entry name" value="RNA_pol_sigma_r3/r4-like"/>
</dbReference>
<dbReference type="PANTHER" id="PTHR43133:SF51">
    <property type="entry name" value="RNA POLYMERASE SIGMA FACTOR"/>
    <property type="match status" value="1"/>
</dbReference>
<dbReference type="CDD" id="cd06171">
    <property type="entry name" value="Sigma70_r4"/>
    <property type="match status" value="1"/>
</dbReference>
<dbReference type="AlphaFoldDB" id="A0A6I8LLE3"/>
<dbReference type="Pfam" id="PF04542">
    <property type="entry name" value="Sigma70_r2"/>
    <property type="match status" value="1"/>
</dbReference>
<comment type="similarity">
    <text evidence="1">Belongs to the sigma-70 factor family. ECF subfamily.</text>
</comment>
<dbReference type="SUPFAM" id="SSF88659">
    <property type="entry name" value="Sigma3 and sigma4 domains of RNA polymerase sigma factors"/>
    <property type="match status" value="1"/>
</dbReference>
<dbReference type="Proteomes" id="UP000399805">
    <property type="component" value="Unassembled WGS sequence"/>
</dbReference>
<organism evidence="8 9">
    <name type="scientific">Amycolatopsis camponoti</name>
    <dbReference type="NCBI Taxonomy" id="2606593"/>
    <lineage>
        <taxon>Bacteria</taxon>
        <taxon>Bacillati</taxon>
        <taxon>Actinomycetota</taxon>
        <taxon>Actinomycetes</taxon>
        <taxon>Pseudonocardiales</taxon>
        <taxon>Pseudonocardiaceae</taxon>
        <taxon>Amycolatopsis</taxon>
    </lineage>
</organism>
<dbReference type="EMBL" id="CABVGP010000001">
    <property type="protein sequence ID" value="VVJ17198.1"/>
    <property type="molecule type" value="Genomic_DNA"/>
</dbReference>
<dbReference type="GO" id="GO:0003677">
    <property type="term" value="F:DNA binding"/>
    <property type="evidence" value="ECO:0007669"/>
    <property type="project" value="InterPro"/>
</dbReference>
<dbReference type="NCBIfam" id="TIGR02937">
    <property type="entry name" value="sigma70-ECF"/>
    <property type="match status" value="1"/>
</dbReference>
<reference evidence="8 9" key="1">
    <citation type="submission" date="2019-09" db="EMBL/GenBank/DDBJ databases">
        <authorList>
            <person name="Leyn A S."/>
        </authorList>
    </citation>
    <scope>NUCLEOTIDE SEQUENCE [LARGE SCALE GENOMIC DNA]</scope>
    <source>
        <strain evidence="8">AA231_1</strain>
    </source>
</reference>
<keyword evidence="3" id="KW-0731">Sigma factor</keyword>
<evidence type="ECO:0000256" key="2">
    <source>
        <dbReference type="ARBA" id="ARBA00023015"/>
    </source>
</evidence>
<accession>A0A6I8LLE3</accession>
<evidence type="ECO:0008006" key="10">
    <source>
        <dbReference type="Google" id="ProtNLM"/>
    </source>
</evidence>
<dbReference type="GO" id="GO:0006352">
    <property type="term" value="P:DNA-templated transcription initiation"/>
    <property type="evidence" value="ECO:0007669"/>
    <property type="project" value="InterPro"/>
</dbReference>
<name>A0A6I8LLE3_9PSEU</name>
<feature type="compositionally biased region" description="Basic residues" evidence="5">
    <location>
        <begin position="8"/>
        <end position="20"/>
    </location>
</feature>
<feature type="domain" description="RNA polymerase sigma-70 region 2" evidence="6">
    <location>
        <begin position="53"/>
        <end position="119"/>
    </location>
</feature>
<sequence length="331" mass="35878">MASGQRSSIRRAWRASHRGARAGTGQNDQVTSIEIELARGARAGSVSALGTLLARHQADMRAVALGILGHGPDAEDALQDAALTALRRIGTLRDPAAAGPWLRAIVRNACRMRLRAARRVVPVADPGPPADLATPERLLDDHVSRDWVWHAIDSLSPALREVVLLRHFSDVTSYEQIAAACRLPVGTVRSRLNQARTKLSEALLATADQAYDDAAARNAASAREAADTLAAARRGEFAGVVADRWTPDLRMTSGQGFQGGRDMAVAGMEADLTYGVRQHFVNAVTSRDFTVWEMAMVSPPHDPQHCPPAVVWLMSHREGRVDRLRLFFPAS</sequence>
<evidence type="ECO:0000256" key="4">
    <source>
        <dbReference type="ARBA" id="ARBA00023163"/>
    </source>
</evidence>
<proteinExistence type="inferred from homology"/>
<dbReference type="InterPro" id="IPR013325">
    <property type="entry name" value="RNA_pol_sigma_r2"/>
</dbReference>
<dbReference type="SUPFAM" id="SSF88946">
    <property type="entry name" value="Sigma2 domain of RNA polymerase sigma factors"/>
    <property type="match status" value="1"/>
</dbReference>
<keyword evidence="2" id="KW-0805">Transcription regulation</keyword>
<evidence type="ECO:0000313" key="9">
    <source>
        <dbReference type="Proteomes" id="UP000399805"/>
    </source>
</evidence>
<dbReference type="InterPro" id="IPR039425">
    <property type="entry name" value="RNA_pol_sigma-70-like"/>
</dbReference>
<evidence type="ECO:0000313" key="8">
    <source>
        <dbReference type="EMBL" id="VVJ17198.1"/>
    </source>
</evidence>
<evidence type="ECO:0000256" key="3">
    <source>
        <dbReference type="ARBA" id="ARBA00023082"/>
    </source>
</evidence>
<dbReference type="Gene3D" id="1.10.1740.10">
    <property type="match status" value="1"/>
</dbReference>
<dbReference type="InterPro" id="IPR007627">
    <property type="entry name" value="RNA_pol_sigma70_r2"/>
</dbReference>
<feature type="region of interest" description="Disordered" evidence="5">
    <location>
        <begin position="1"/>
        <end position="27"/>
    </location>
</feature>
<dbReference type="InterPro" id="IPR013249">
    <property type="entry name" value="RNA_pol_sigma70_r4_t2"/>
</dbReference>
<evidence type="ECO:0000259" key="6">
    <source>
        <dbReference type="Pfam" id="PF04542"/>
    </source>
</evidence>
<keyword evidence="4" id="KW-0804">Transcription</keyword>